<keyword evidence="3" id="KW-0410">Iron transport</keyword>
<evidence type="ECO:0000256" key="2">
    <source>
        <dbReference type="ARBA" id="ARBA00022475"/>
    </source>
</evidence>
<organism evidence="12 13">
    <name type="scientific">Proteiniclasticum aestuarii</name>
    <dbReference type="NCBI Taxonomy" id="2817862"/>
    <lineage>
        <taxon>Bacteria</taxon>
        <taxon>Bacillati</taxon>
        <taxon>Bacillota</taxon>
        <taxon>Clostridia</taxon>
        <taxon>Eubacteriales</taxon>
        <taxon>Clostridiaceae</taxon>
        <taxon>Proteiniclasticum</taxon>
    </lineage>
</organism>
<dbReference type="EMBL" id="JAFNJU010000007">
    <property type="protein sequence ID" value="MBO1265422.1"/>
    <property type="molecule type" value="Genomic_DNA"/>
</dbReference>
<dbReference type="Gene3D" id="3.40.50.300">
    <property type="entry name" value="P-loop containing nucleotide triphosphate hydrolases"/>
    <property type="match status" value="1"/>
</dbReference>
<dbReference type="InterPro" id="IPR015853">
    <property type="entry name" value="ABC_transpr_FbpC"/>
</dbReference>
<dbReference type="InterPro" id="IPR003593">
    <property type="entry name" value="AAA+_ATPase"/>
</dbReference>
<evidence type="ECO:0000256" key="6">
    <source>
        <dbReference type="ARBA" id="ARBA00022840"/>
    </source>
</evidence>
<dbReference type="PANTHER" id="PTHR42781:SF5">
    <property type="entry name" value="PUTRESCINE TRANSPORT ATP-BINDING PROTEIN POTG"/>
    <property type="match status" value="1"/>
</dbReference>
<dbReference type="InterPro" id="IPR003439">
    <property type="entry name" value="ABC_transporter-like_ATP-bd"/>
</dbReference>
<dbReference type="PROSITE" id="PS50893">
    <property type="entry name" value="ABC_TRANSPORTER_2"/>
    <property type="match status" value="1"/>
</dbReference>
<keyword evidence="7" id="KW-1278">Translocase</keyword>
<name>A0A939KGE0_9CLOT</name>
<dbReference type="Pfam" id="PF00005">
    <property type="entry name" value="ABC_tran"/>
    <property type="match status" value="1"/>
</dbReference>
<dbReference type="PROSITE" id="PS00211">
    <property type="entry name" value="ABC_TRANSPORTER_1"/>
    <property type="match status" value="1"/>
</dbReference>
<keyword evidence="8" id="KW-0408">Iron</keyword>
<evidence type="ECO:0000256" key="7">
    <source>
        <dbReference type="ARBA" id="ARBA00022967"/>
    </source>
</evidence>
<reference evidence="12" key="1">
    <citation type="submission" date="2021-03" db="EMBL/GenBank/DDBJ databases">
        <title>Proteiniclasticum marinus sp. nov., isolated from tidal flat sediment.</title>
        <authorList>
            <person name="Namirimu T."/>
            <person name="Yang J.-A."/>
            <person name="Yang S.-H."/>
            <person name="Kim Y.-J."/>
            <person name="Kwon K.K."/>
        </authorList>
    </citation>
    <scope>NUCLEOTIDE SEQUENCE</scope>
    <source>
        <strain evidence="12">SCR006</strain>
    </source>
</reference>
<dbReference type="CDD" id="cd03259">
    <property type="entry name" value="ABC_Carb_Solutes_like"/>
    <property type="match status" value="1"/>
</dbReference>
<keyword evidence="9" id="KW-0406">Ion transport</keyword>
<evidence type="ECO:0000313" key="12">
    <source>
        <dbReference type="EMBL" id="MBO1265422.1"/>
    </source>
</evidence>
<protein>
    <submittedName>
        <fullName evidence="12">ABC transporter ATP-binding protein</fullName>
    </submittedName>
</protein>
<dbReference type="GO" id="GO:0015408">
    <property type="term" value="F:ABC-type ferric iron transporter activity"/>
    <property type="evidence" value="ECO:0007669"/>
    <property type="project" value="InterPro"/>
</dbReference>
<evidence type="ECO:0000256" key="8">
    <source>
        <dbReference type="ARBA" id="ARBA00023004"/>
    </source>
</evidence>
<keyword evidence="10" id="KW-0472">Membrane</keyword>
<dbReference type="SMART" id="SM00382">
    <property type="entry name" value="AAA"/>
    <property type="match status" value="1"/>
</dbReference>
<dbReference type="AlphaFoldDB" id="A0A939KGE0"/>
<dbReference type="SUPFAM" id="SSF52540">
    <property type="entry name" value="P-loop containing nucleoside triphosphate hydrolases"/>
    <property type="match status" value="1"/>
</dbReference>
<evidence type="ECO:0000256" key="3">
    <source>
        <dbReference type="ARBA" id="ARBA00022496"/>
    </source>
</evidence>
<keyword evidence="5" id="KW-0547">Nucleotide-binding</keyword>
<dbReference type="Proteomes" id="UP000664218">
    <property type="component" value="Unassembled WGS sequence"/>
</dbReference>
<evidence type="ECO:0000313" key="13">
    <source>
        <dbReference type="Proteomes" id="UP000664218"/>
    </source>
</evidence>
<evidence type="ECO:0000256" key="10">
    <source>
        <dbReference type="ARBA" id="ARBA00023136"/>
    </source>
</evidence>
<proteinExistence type="predicted"/>
<keyword evidence="1" id="KW-0813">Transport</keyword>
<accession>A0A939KGE0</accession>
<evidence type="ECO:0000256" key="4">
    <source>
        <dbReference type="ARBA" id="ARBA00022519"/>
    </source>
</evidence>
<keyword evidence="13" id="KW-1185">Reference proteome</keyword>
<sequence length="221" mass="24759">MIKLSNVSYQYDNSKTETLKDINLELERGEVLAIVGPSGGGKSTLLRVIAGLEKPKAGEMFLGSECIYGNGVFVKPEDRGIGMLFQDYALFPHMTVAKNIEYGLIGMKSRERKKRMKEVLELVNLAEYERRYPHELSGGQQQRIALARAIAPMPKILLLDEPFSNLDTFLLQSVREELFGIIRAIGITAIMVTHNPEDAKTQADRVIQIIDGIASESRYEQ</sequence>
<dbReference type="InterPro" id="IPR050093">
    <property type="entry name" value="ABC_SmlMolc_Importer"/>
</dbReference>
<keyword evidence="4" id="KW-0997">Cell inner membrane</keyword>
<dbReference type="InterPro" id="IPR017871">
    <property type="entry name" value="ABC_transporter-like_CS"/>
</dbReference>
<dbReference type="InterPro" id="IPR027417">
    <property type="entry name" value="P-loop_NTPase"/>
</dbReference>
<evidence type="ECO:0000256" key="9">
    <source>
        <dbReference type="ARBA" id="ARBA00023065"/>
    </source>
</evidence>
<comment type="caution">
    <text evidence="12">The sequence shown here is derived from an EMBL/GenBank/DDBJ whole genome shotgun (WGS) entry which is preliminary data.</text>
</comment>
<dbReference type="PANTHER" id="PTHR42781">
    <property type="entry name" value="SPERMIDINE/PUTRESCINE IMPORT ATP-BINDING PROTEIN POTA"/>
    <property type="match status" value="1"/>
</dbReference>
<gene>
    <name evidence="12" type="ORF">J3A84_10305</name>
</gene>
<dbReference type="RefSeq" id="WP_207599940.1">
    <property type="nucleotide sequence ID" value="NZ_JAFNJU010000007.1"/>
</dbReference>
<dbReference type="GO" id="GO:0005524">
    <property type="term" value="F:ATP binding"/>
    <property type="evidence" value="ECO:0007669"/>
    <property type="project" value="UniProtKB-KW"/>
</dbReference>
<feature type="domain" description="ABC transporter" evidence="11">
    <location>
        <begin position="2"/>
        <end position="221"/>
    </location>
</feature>
<dbReference type="GO" id="GO:0016887">
    <property type="term" value="F:ATP hydrolysis activity"/>
    <property type="evidence" value="ECO:0007669"/>
    <property type="project" value="InterPro"/>
</dbReference>
<evidence type="ECO:0000256" key="1">
    <source>
        <dbReference type="ARBA" id="ARBA00022448"/>
    </source>
</evidence>
<dbReference type="GO" id="GO:0016020">
    <property type="term" value="C:membrane"/>
    <property type="evidence" value="ECO:0007669"/>
    <property type="project" value="InterPro"/>
</dbReference>
<evidence type="ECO:0000259" key="11">
    <source>
        <dbReference type="PROSITE" id="PS50893"/>
    </source>
</evidence>
<keyword evidence="2" id="KW-1003">Cell membrane</keyword>
<keyword evidence="6 12" id="KW-0067">ATP-binding</keyword>
<evidence type="ECO:0000256" key="5">
    <source>
        <dbReference type="ARBA" id="ARBA00022741"/>
    </source>
</evidence>